<comment type="caution">
    <text evidence="4">The sequence shown here is derived from an EMBL/GenBank/DDBJ whole genome shotgun (WGS) entry which is preliminary data.</text>
</comment>
<evidence type="ECO:0000259" key="3">
    <source>
        <dbReference type="Pfam" id="PF20684"/>
    </source>
</evidence>
<feature type="transmembrane region" description="Helical" evidence="2">
    <location>
        <begin position="201"/>
        <end position="224"/>
    </location>
</feature>
<evidence type="ECO:0000313" key="4">
    <source>
        <dbReference type="EMBL" id="KAJ5151961.1"/>
    </source>
</evidence>
<reference evidence="4" key="1">
    <citation type="submission" date="2022-11" db="EMBL/GenBank/DDBJ databases">
        <authorList>
            <person name="Petersen C."/>
        </authorList>
    </citation>
    <scope>NUCLEOTIDE SEQUENCE</scope>
    <source>
        <strain evidence="4">IBT 21917</strain>
    </source>
</reference>
<feature type="transmembrane region" description="Helical" evidence="2">
    <location>
        <begin position="90"/>
        <end position="112"/>
    </location>
</feature>
<keyword evidence="2" id="KW-0472">Membrane</keyword>
<sequence>MGTRFKGDTRDPAVNVTNLVLLVVFVLSIFVRLGTKYRLFRRFTNDDYFMLVSMVFGVVQSIAVSMAVANGFGKHFHEVSDDEFMRTEKWLYTATLLYIVGICFSKLSIASFIRNLSPSSRDRFLARIAEAVTSVWAVVAFIGTAFQCSVPNTWDLYYGKCLNQTAWIYFVGVTNIVTDLLILSQGLHLIHQVQTSLKKRLIFASIFLPRTLVVLGIIAEMALVRRGTHTSDPTYDFCQVVIAQQIIQCVSIVTACWGQLKPFLTWLRSNGLRIQDAEFATGYATKSFTASQSQTGSGERRTRNSQEGFGLAQRNQILVTQDWEVGSQSSRAPVIQDHDPWVEATGARQSPELRL</sequence>
<keyword evidence="2" id="KW-1133">Transmembrane helix</keyword>
<gene>
    <name evidence="4" type="ORF">N7492_010256</name>
</gene>
<feature type="region of interest" description="Disordered" evidence="1">
    <location>
        <begin position="329"/>
        <end position="355"/>
    </location>
</feature>
<feature type="transmembrane region" description="Helical" evidence="2">
    <location>
        <begin position="47"/>
        <end position="70"/>
    </location>
</feature>
<feature type="transmembrane region" description="Helical" evidence="2">
    <location>
        <begin position="12"/>
        <end position="35"/>
    </location>
</feature>
<dbReference type="Proteomes" id="UP001146351">
    <property type="component" value="Unassembled WGS sequence"/>
</dbReference>
<dbReference type="InterPro" id="IPR049326">
    <property type="entry name" value="Rhodopsin_dom_fungi"/>
</dbReference>
<feature type="domain" description="Rhodopsin" evidence="3">
    <location>
        <begin position="31"/>
        <end position="264"/>
    </location>
</feature>
<dbReference type="OrthoDB" id="3918601at2759"/>
<keyword evidence="2" id="KW-0812">Transmembrane</keyword>
<proteinExistence type="predicted"/>
<reference evidence="4" key="2">
    <citation type="journal article" date="2023" name="IMA Fungus">
        <title>Comparative genomic study of the Penicillium genus elucidates a diverse pangenome and 15 lateral gene transfer events.</title>
        <authorList>
            <person name="Petersen C."/>
            <person name="Sorensen T."/>
            <person name="Nielsen M.R."/>
            <person name="Sondergaard T.E."/>
            <person name="Sorensen J.L."/>
            <person name="Fitzpatrick D.A."/>
            <person name="Frisvad J.C."/>
            <person name="Nielsen K.L."/>
        </authorList>
    </citation>
    <scope>NUCLEOTIDE SEQUENCE</scope>
    <source>
        <strain evidence="4">IBT 21917</strain>
    </source>
</reference>
<name>A0A9W9HM01_9EURO</name>
<protein>
    <recommendedName>
        <fullName evidence="3">Rhodopsin domain-containing protein</fullName>
    </recommendedName>
</protein>
<dbReference type="PANTHER" id="PTHR38794">
    <property type="entry name" value="INTEGRAL MEMBRANE PROTEIN"/>
    <property type="match status" value="1"/>
</dbReference>
<dbReference type="PANTHER" id="PTHR38794:SF2">
    <property type="entry name" value="INTEGRAL MEMBRANE PROTEIN"/>
    <property type="match status" value="1"/>
</dbReference>
<feature type="transmembrane region" description="Helical" evidence="2">
    <location>
        <begin position="124"/>
        <end position="146"/>
    </location>
</feature>
<evidence type="ECO:0000256" key="2">
    <source>
        <dbReference type="SAM" id="Phobius"/>
    </source>
</evidence>
<dbReference type="AlphaFoldDB" id="A0A9W9HM01"/>
<dbReference type="Pfam" id="PF20684">
    <property type="entry name" value="Fung_rhodopsin"/>
    <property type="match status" value="1"/>
</dbReference>
<organism evidence="4 5">
    <name type="scientific">Penicillium capsulatum</name>
    <dbReference type="NCBI Taxonomy" id="69766"/>
    <lineage>
        <taxon>Eukaryota</taxon>
        <taxon>Fungi</taxon>
        <taxon>Dikarya</taxon>
        <taxon>Ascomycota</taxon>
        <taxon>Pezizomycotina</taxon>
        <taxon>Eurotiomycetes</taxon>
        <taxon>Eurotiomycetidae</taxon>
        <taxon>Eurotiales</taxon>
        <taxon>Aspergillaceae</taxon>
        <taxon>Penicillium</taxon>
    </lineage>
</organism>
<dbReference type="EMBL" id="JAPQKO010000008">
    <property type="protein sequence ID" value="KAJ5151961.1"/>
    <property type="molecule type" value="Genomic_DNA"/>
</dbReference>
<evidence type="ECO:0000313" key="5">
    <source>
        <dbReference type="Proteomes" id="UP001146351"/>
    </source>
</evidence>
<accession>A0A9W9HM01</accession>
<feature type="transmembrane region" description="Helical" evidence="2">
    <location>
        <begin position="166"/>
        <end position="189"/>
    </location>
</feature>
<keyword evidence="5" id="KW-1185">Reference proteome</keyword>
<evidence type="ECO:0000256" key="1">
    <source>
        <dbReference type="SAM" id="MobiDB-lite"/>
    </source>
</evidence>